<dbReference type="PANTHER" id="PTHR11712:SF352">
    <property type="entry name" value="3-OXOACYL-[ACYL-CARRIER-PROTEIN] SYNTHASE"/>
    <property type="match status" value="1"/>
</dbReference>
<dbReference type="RefSeq" id="WP_184265762.1">
    <property type="nucleotide sequence ID" value="NZ_JACIIX010000018.1"/>
</dbReference>
<keyword evidence="8" id="KW-1133">Transmembrane helix</keyword>
<feature type="domain" description="Ketosynthase family 3 (KS3)" evidence="15">
    <location>
        <begin position="12"/>
        <end position="420"/>
    </location>
</feature>
<evidence type="ECO:0000256" key="12">
    <source>
        <dbReference type="ARBA" id="ARBA00041756"/>
    </source>
</evidence>
<evidence type="ECO:0000313" key="16">
    <source>
        <dbReference type="EMBL" id="MBB6212220.1"/>
    </source>
</evidence>
<reference evidence="16 17" key="1">
    <citation type="submission" date="2020-08" db="EMBL/GenBank/DDBJ databases">
        <title>Genomic Encyclopedia of Type Strains, Phase IV (KMG-IV): sequencing the most valuable type-strain genomes for metagenomic binning, comparative biology and taxonomic classification.</title>
        <authorList>
            <person name="Goeker M."/>
        </authorList>
    </citation>
    <scope>NUCLEOTIDE SEQUENCE [LARGE SCALE GENOMIC DNA]</scope>
    <source>
        <strain evidence="16 17">DSM 11590</strain>
    </source>
</reference>
<dbReference type="Pfam" id="PF02801">
    <property type="entry name" value="Ketoacyl-synt_C"/>
    <property type="match status" value="1"/>
</dbReference>
<comment type="caution">
    <text evidence="16">The sequence shown here is derived from an EMBL/GenBank/DDBJ whole genome shotgun (WGS) entry which is preliminary data.</text>
</comment>
<evidence type="ECO:0000256" key="14">
    <source>
        <dbReference type="SAM" id="MobiDB-lite"/>
    </source>
</evidence>
<keyword evidence="17" id="KW-1185">Reference proteome</keyword>
<evidence type="ECO:0000256" key="5">
    <source>
        <dbReference type="ARBA" id="ARBA00022519"/>
    </source>
</evidence>
<dbReference type="SUPFAM" id="SSF53901">
    <property type="entry name" value="Thiolase-like"/>
    <property type="match status" value="2"/>
</dbReference>
<dbReference type="PROSITE" id="PS52004">
    <property type="entry name" value="KS3_2"/>
    <property type="match status" value="1"/>
</dbReference>
<evidence type="ECO:0000256" key="8">
    <source>
        <dbReference type="ARBA" id="ARBA00022989"/>
    </source>
</evidence>
<keyword evidence="6 13" id="KW-0808">Transferase</keyword>
<name>A0A7X0DNQ1_NOVIT</name>
<organism evidence="16 17">
    <name type="scientific">Novispirillum itersonii</name>
    <name type="common">Aquaspirillum itersonii</name>
    <dbReference type="NCBI Taxonomy" id="189"/>
    <lineage>
        <taxon>Bacteria</taxon>
        <taxon>Pseudomonadati</taxon>
        <taxon>Pseudomonadota</taxon>
        <taxon>Alphaproteobacteria</taxon>
        <taxon>Rhodospirillales</taxon>
        <taxon>Novispirillaceae</taxon>
        <taxon>Novispirillum</taxon>
    </lineage>
</organism>
<evidence type="ECO:0000256" key="4">
    <source>
        <dbReference type="ARBA" id="ARBA00022475"/>
    </source>
</evidence>
<dbReference type="InterPro" id="IPR016039">
    <property type="entry name" value="Thiolase-like"/>
</dbReference>
<evidence type="ECO:0000256" key="13">
    <source>
        <dbReference type="RuleBase" id="RU003694"/>
    </source>
</evidence>
<dbReference type="EMBL" id="JACIIX010000018">
    <property type="protein sequence ID" value="MBB6212220.1"/>
    <property type="molecule type" value="Genomic_DNA"/>
</dbReference>
<dbReference type="Pfam" id="PF00109">
    <property type="entry name" value="ketoacyl-synt"/>
    <property type="match status" value="1"/>
</dbReference>
<dbReference type="InterPro" id="IPR014031">
    <property type="entry name" value="Ketoacyl_synth_C"/>
</dbReference>
<dbReference type="AlphaFoldDB" id="A0A7X0DNQ1"/>
<dbReference type="GO" id="GO:0006633">
    <property type="term" value="P:fatty acid biosynthetic process"/>
    <property type="evidence" value="ECO:0007669"/>
    <property type="project" value="TreeGrafter"/>
</dbReference>
<gene>
    <name evidence="16" type="ORF">FHS48_003669</name>
</gene>
<keyword evidence="9" id="KW-0472">Membrane</keyword>
<evidence type="ECO:0000256" key="7">
    <source>
        <dbReference type="ARBA" id="ARBA00022692"/>
    </source>
</evidence>
<evidence type="ECO:0000259" key="15">
    <source>
        <dbReference type="PROSITE" id="PS52004"/>
    </source>
</evidence>
<evidence type="ECO:0000256" key="9">
    <source>
        <dbReference type="ARBA" id="ARBA00023136"/>
    </source>
</evidence>
<dbReference type="Proteomes" id="UP000544872">
    <property type="component" value="Unassembled WGS sequence"/>
</dbReference>
<evidence type="ECO:0000256" key="6">
    <source>
        <dbReference type="ARBA" id="ARBA00022679"/>
    </source>
</evidence>
<keyword evidence="3" id="KW-0536">Nodulation</keyword>
<dbReference type="InterPro" id="IPR014030">
    <property type="entry name" value="Ketoacyl_synth_N"/>
</dbReference>
<accession>A0A7X0DNQ1</accession>
<keyword evidence="4" id="KW-1003">Cell membrane</keyword>
<dbReference type="SMART" id="SM00825">
    <property type="entry name" value="PKS_KS"/>
    <property type="match status" value="1"/>
</dbReference>
<comment type="subcellular location">
    <subcellularLocation>
        <location evidence="1">Cell inner membrane</location>
    </subcellularLocation>
</comment>
<keyword evidence="5" id="KW-0997">Cell inner membrane</keyword>
<evidence type="ECO:0000313" key="17">
    <source>
        <dbReference type="Proteomes" id="UP000544872"/>
    </source>
</evidence>
<dbReference type="InterPro" id="IPR000794">
    <property type="entry name" value="Beta-ketoacyl_synthase"/>
</dbReference>
<comment type="function">
    <text evidence="10">Proposed to synthesize NOD factor fatty acyl chain. Involved in the synthesis of a highly unsaturated fatty acid moiety, which forms part of a lipo-oligosaccharide that is responsible for host specificity.</text>
</comment>
<evidence type="ECO:0000256" key="10">
    <source>
        <dbReference type="ARBA" id="ARBA00037576"/>
    </source>
</evidence>
<dbReference type="InterPro" id="IPR020841">
    <property type="entry name" value="PKS_Beta-ketoAc_synthase_dom"/>
</dbReference>
<dbReference type="CDD" id="cd00834">
    <property type="entry name" value="KAS_I_II"/>
    <property type="match status" value="1"/>
</dbReference>
<dbReference type="Gene3D" id="3.40.47.10">
    <property type="match status" value="1"/>
</dbReference>
<sequence length="423" mass="43497">MDNAPQRTARVPARVVVTGIGVLSGFGNGLAALEDGLFSGRTAIRRIESLDTRALTCHFGAELPAFDGQALIQKAERHAYDRVSLMALAAADEALAQAGLDPAEIGPTAGVMMGTAFGPGDAIQDAVLRASENQRLRPTTILKMMLNGPTAALCARYRLQRGSQAHVTACAASAHAIAQAVQAVRWGEMDVCLAGGADAFPTSALFTAWDALAIMSAATDPTAGIMKPFAPDRSGFVIGEAATVLILEREDHAIARGATPLAEICGAGAVTDTPTLTKPTLRGMVGAMRAALEDAGLDPAAVGHINAHGTATELNDSLESDAIRAVFGPHAPAIRVSACKAALGHCMGAGSAVEAAATILALCRQQSPWTIDPTAVTADPQTGPQPTAPYSGQTVPMDTDIALSNSFAFGGHYATLAFRVTKP</sequence>
<comment type="similarity">
    <text evidence="2 13">Belongs to the thiolase-like superfamily. Beta-ketoacyl-ACP synthases family.</text>
</comment>
<keyword evidence="7" id="KW-0812">Transmembrane</keyword>
<protein>
    <recommendedName>
        <fullName evidence="11">Nodulation protein E</fullName>
    </recommendedName>
    <alternativeName>
        <fullName evidence="12">Host-specificity of nodulation protein B</fullName>
    </alternativeName>
</protein>
<evidence type="ECO:0000256" key="2">
    <source>
        <dbReference type="ARBA" id="ARBA00008467"/>
    </source>
</evidence>
<feature type="compositionally biased region" description="Polar residues" evidence="14">
    <location>
        <begin position="379"/>
        <end position="392"/>
    </location>
</feature>
<dbReference type="GO" id="GO:0004315">
    <property type="term" value="F:3-oxoacyl-[acyl-carrier-protein] synthase activity"/>
    <property type="evidence" value="ECO:0007669"/>
    <property type="project" value="TreeGrafter"/>
</dbReference>
<evidence type="ECO:0000256" key="11">
    <source>
        <dbReference type="ARBA" id="ARBA00039445"/>
    </source>
</evidence>
<feature type="region of interest" description="Disordered" evidence="14">
    <location>
        <begin position="373"/>
        <end position="392"/>
    </location>
</feature>
<evidence type="ECO:0000256" key="1">
    <source>
        <dbReference type="ARBA" id="ARBA00004533"/>
    </source>
</evidence>
<dbReference type="GO" id="GO:0005886">
    <property type="term" value="C:plasma membrane"/>
    <property type="evidence" value="ECO:0007669"/>
    <property type="project" value="UniProtKB-SubCell"/>
</dbReference>
<dbReference type="PANTHER" id="PTHR11712">
    <property type="entry name" value="POLYKETIDE SYNTHASE-RELATED"/>
    <property type="match status" value="1"/>
</dbReference>
<proteinExistence type="inferred from homology"/>
<evidence type="ECO:0000256" key="3">
    <source>
        <dbReference type="ARBA" id="ARBA00022458"/>
    </source>
</evidence>